<dbReference type="GO" id="GO:0009253">
    <property type="term" value="P:peptidoglycan catabolic process"/>
    <property type="evidence" value="ECO:0007669"/>
    <property type="project" value="InterPro"/>
</dbReference>
<dbReference type="GO" id="GO:0003796">
    <property type="term" value="F:lysozyme activity"/>
    <property type="evidence" value="ECO:0007669"/>
    <property type="project" value="InterPro"/>
</dbReference>
<dbReference type="GO" id="GO:0016052">
    <property type="term" value="P:carbohydrate catabolic process"/>
    <property type="evidence" value="ECO:0007669"/>
    <property type="project" value="TreeGrafter"/>
</dbReference>
<dbReference type="EMBL" id="BSBO01000039">
    <property type="protein sequence ID" value="GLG05854.1"/>
    <property type="molecule type" value="Genomic_DNA"/>
</dbReference>
<dbReference type="Gene3D" id="3.20.20.80">
    <property type="entry name" value="Glycosidases"/>
    <property type="match status" value="1"/>
</dbReference>
<dbReference type="SUPFAM" id="SSF51445">
    <property type="entry name" value="(Trans)glycosidases"/>
    <property type="match status" value="1"/>
</dbReference>
<accession>A0A9W6C7L1</accession>
<dbReference type="Pfam" id="PF07538">
    <property type="entry name" value="ChW"/>
    <property type="match status" value="6"/>
</dbReference>
<dbReference type="RefSeq" id="WP_281873813.1">
    <property type="nucleotide sequence ID" value="NZ_BSBO01000039.1"/>
</dbReference>
<evidence type="ECO:0000256" key="1">
    <source>
        <dbReference type="ARBA" id="ARBA00010646"/>
    </source>
</evidence>
<organism evidence="2 3">
    <name type="scientific">Sellimonas catena</name>
    <dbReference type="NCBI Taxonomy" id="2994035"/>
    <lineage>
        <taxon>Bacteria</taxon>
        <taxon>Bacillati</taxon>
        <taxon>Bacillota</taxon>
        <taxon>Clostridia</taxon>
        <taxon>Lachnospirales</taxon>
        <taxon>Lachnospiraceae</taxon>
        <taxon>Sellimonas</taxon>
    </lineage>
</organism>
<dbReference type="InterPro" id="IPR017853">
    <property type="entry name" value="GH"/>
</dbReference>
<gene>
    <name evidence="2" type="ORF">Selli1_30280</name>
</gene>
<evidence type="ECO:0000313" key="2">
    <source>
        <dbReference type="EMBL" id="GLG05854.1"/>
    </source>
</evidence>
<dbReference type="PANTHER" id="PTHR34135">
    <property type="entry name" value="LYSOZYME"/>
    <property type="match status" value="1"/>
</dbReference>
<evidence type="ECO:0008006" key="4">
    <source>
        <dbReference type="Google" id="ProtNLM"/>
    </source>
</evidence>
<name>A0A9W6C7L1_9FIRM</name>
<evidence type="ECO:0000313" key="3">
    <source>
        <dbReference type="Proteomes" id="UP001145145"/>
    </source>
</evidence>
<proteinExistence type="inferred from homology"/>
<reference evidence="2 3" key="1">
    <citation type="journal article" date="2023" name="Int. J. Syst. Evol. Microbiol.">
        <title>Sellimonas catena sp. nov., isolated from human faeces.</title>
        <authorList>
            <person name="Hisatomi A."/>
            <person name="Ohkuma M."/>
            <person name="Sakamoto M."/>
        </authorList>
    </citation>
    <scope>NUCLEOTIDE SEQUENCE [LARGE SCALE GENOMIC DNA]</scope>
    <source>
        <strain evidence="2 3">12EGH17</strain>
    </source>
</reference>
<dbReference type="PROSITE" id="PS51904">
    <property type="entry name" value="GLYCOSYL_HYDROL_F25_2"/>
    <property type="match status" value="1"/>
</dbReference>
<dbReference type="InterPro" id="IPR002053">
    <property type="entry name" value="Glyco_hydro_25"/>
</dbReference>
<dbReference type="GO" id="GO:0016998">
    <property type="term" value="P:cell wall macromolecule catabolic process"/>
    <property type="evidence" value="ECO:0007669"/>
    <property type="project" value="InterPro"/>
</dbReference>
<comment type="similarity">
    <text evidence="1">Belongs to the glycosyl hydrolase 25 family.</text>
</comment>
<protein>
    <recommendedName>
        <fullName evidence="4">Lysozyme</fullName>
    </recommendedName>
</protein>
<dbReference type="SMART" id="SM00728">
    <property type="entry name" value="ChW"/>
    <property type="match status" value="4"/>
</dbReference>
<sequence length="474" mass="53156">MAYYVDISRYRPVKDWRLVKRNCPFLISKATEGTDYTDPTLDDFIRGCENNEIPYWLYAYLRNGNEPAQAVFLTEVCKARAGKYFVGYALDAEEGNAAADVKRAMDYLAGSGKKFMLYTGYADYSRYQEIIRSRPSGCAWWESRYGLNNGTYNSGYPCHSGVDLHQYTSIGHCPGITPQCDLNRLTGSRTEAWFCTGEQTAEDPDGTVLDHAGVFQERKDRKGEVSYQGHLRGIGWANWQCDGAMAGSTGQSRRVEALRILPVNHMDVTVHIRDIGDKLYKNITESTIIGTTGQEKRLEALKIESGDTVYLYRVHQKNLGWSRWCVNGQWAGEKGKSLQIEAVEIKVADIAYLAHVQGSGDTVWMADGMTAGTTGSALRLEALRIKSQHCGNIEAQAHIQDEGWIDYGTVNQNTLIGTAGEKKRLECLWLKGNFEWRAHIQGTGWTQWTRADGVSTLGTVGRSLRMEAVEMRKI</sequence>
<dbReference type="Proteomes" id="UP001145145">
    <property type="component" value="Unassembled WGS sequence"/>
</dbReference>
<comment type="caution">
    <text evidence="2">The sequence shown here is derived from an EMBL/GenBank/DDBJ whole genome shotgun (WGS) entry which is preliminary data.</text>
</comment>
<dbReference type="Pfam" id="PF01183">
    <property type="entry name" value="Glyco_hydro_25"/>
    <property type="match status" value="1"/>
</dbReference>
<keyword evidence="3" id="KW-1185">Reference proteome</keyword>
<dbReference type="InterPro" id="IPR006637">
    <property type="entry name" value="ChW"/>
</dbReference>
<dbReference type="AlphaFoldDB" id="A0A9W6C7L1"/>
<dbReference type="PANTHER" id="PTHR34135:SF1">
    <property type="entry name" value="GLYCOSYL HYDROLASE FAMILY 25"/>
    <property type="match status" value="1"/>
</dbReference>